<accession>A0A9Q1CAW7</accession>
<reference evidence="6" key="1">
    <citation type="submission" date="2021-10" db="EMBL/GenBank/DDBJ databases">
        <title>Tropical sea cucumber genome reveals ecological adaptation and Cuvierian tubules defense mechanism.</title>
        <authorList>
            <person name="Chen T."/>
        </authorList>
    </citation>
    <scope>NUCLEOTIDE SEQUENCE</scope>
    <source>
        <strain evidence="6">Nanhai2018</strain>
        <tissue evidence="6">Muscle</tissue>
    </source>
</reference>
<sequence>MAVMMSKSLQNTSNIFVVNLAVADLATCYCMFPYMYSYWTHVYSPQLEIMCAITAAIVHVYRVQRFYSGIHSSRQIYSDLLLFENQ</sequence>
<dbReference type="EMBL" id="JAIZAY010000005">
    <property type="protein sequence ID" value="KAJ8041209.1"/>
    <property type="molecule type" value="Genomic_DNA"/>
</dbReference>
<evidence type="ECO:0000256" key="2">
    <source>
        <dbReference type="ARBA" id="ARBA00022692"/>
    </source>
</evidence>
<keyword evidence="7" id="KW-1185">Reference proteome</keyword>
<evidence type="ECO:0008006" key="8">
    <source>
        <dbReference type="Google" id="ProtNLM"/>
    </source>
</evidence>
<evidence type="ECO:0000256" key="3">
    <source>
        <dbReference type="ARBA" id="ARBA00022989"/>
    </source>
</evidence>
<evidence type="ECO:0000313" key="7">
    <source>
        <dbReference type="Proteomes" id="UP001152320"/>
    </source>
</evidence>
<proteinExistence type="predicted"/>
<dbReference type="InterPro" id="IPR000276">
    <property type="entry name" value="GPCR_Rhodpsn"/>
</dbReference>
<dbReference type="Pfam" id="PF00001">
    <property type="entry name" value="7tm_1"/>
    <property type="match status" value="1"/>
</dbReference>
<protein>
    <recommendedName>
        <fullName evidence="8">G-protein coupled receptors family 1 profile domain-containing protein</fullName>
    </recommendedName>
</protein>
<gene>
    <name evidence="6" type="ORF">HOLleu_11955</name>
</gene>
<organism evidence="6 7">
    <name type="scientific">Holothuria leucospilota</name>
    <name type="common">Black long sea cucumber</name>
    <name type="synonym">Mertensiothuria leucospilota</name>
    <dbReference type="NCBI Taxonomy" id="206669"/>
    <lineage>
        <taxon>Eukaryota</taxon>
        <taxon>Metazoa</taxon>
        <taxon>Echinodermata</taxon>
        <taxon>Eleutherozoa</taxon>
        <taxon>Echinozoa</taxon>
        <taxon>Holothuroidea</taxon>
        <taxon>Aspidochirotacea</taxon>
        <taxon>Aspidochirotida</taxon>
        <taxon>Holothuriidae</taxon>
        <taxon>Holothuria</taxon>
    </lineage>
</organism>
<dbReference type="GO" id="GO:0016020">
    <property type="term" value="C:membrane"/>
    <property type="evidence" value="ECO:0007669"/>
    <property type="project" value="UniProtKB-SubCell"/>
</dbReference>
<feature type="transmembrane region" description="Helical" evidence="5">
    <location>
        <begin position="42"/>
        <end position="61"/>
    </location>
</feature>
<dbReference type="AlphaFoldDB" id="A0A9Q1CAW7"/>
<name>A0A9Q1CAW7_HOLLE</name>
<dbReference type="GO" id="GO:0004930">
    <property type="term" value="F:G protein-coupled receptor activity"/>
    <property type="evidence" value="ECO:0007669"/>
    <property type="project" value="InterPro"/>
</dbReference>
<evidence type="ECO:0000256" key="5">
    <source>
        <dbReference type="SAM" id="Phobius"/>
    </source>
</evidence>
<dbReference type="Gene3D" id="1.20.1070.10">
    <property type="entry name" value="Rhodopsin 7-helix transmembrane proteins"/>
    <property type="match status" value="1"/>
</dbReference>
<keyword evidence="4 5" id="KW-0472">Membrane</keyword>
<keyword evidence="2 5" id="KW-0812">Transmembrane</keyword>
<comment type="subcellular location">
    <subcellularLocation>
        <location evidence="1">Membrane</location>
    </subcellularLocation>
</comment>
<evidence type="ECO:0000256" key="4">
    <source>
        <dbReference type="ARBA" id="ARBA00023136"/>
    </source>
</evidence>
<dbReference type="Proteomes" id="UP001152320">
    <property type="component" value="Chromosome 5"/>
</dbReference>
<dbReference type="SUPFAM" id="SSF81321">
    <property type="entry name" value="Family A G protein-coupled receptor-like"/>
    <property type="match status" value="1"/>
</dbReference>
<evidence type="ECO:0000256" key="1">
    <source>
        <dbReference type="ARBA" id="ARBA00004370"/>
    </source>
</evidence>
<keyword evidence="3 5" id="KW-1133">Transmembrane helix</keyword>
<comment type="caution">
    <text evidence="6">The sequence shown here is derived from an EMBL/GenBank/DDBJ whole genome shotgun (WGS) entry which is preliminary data.</text>
</comment>
<feature type="transmembrane region" description="Helical" evidence="5">
    <location>
        <begin position="12"/>
        <end position="36"/>
    </location>
</feature>
<evidence type="ECO:0000313" key="6">
    <source>
        <dbReference type="EMBL" id="KAJ8041209.1"/>
    </source>
</evidence>